<dbReference type="InterPro" id="IPR011994">
    <property type="entry name" value="Cytidylate_kinase_dom"/>
</dbReference>
<evidence type="ECO:0000256" key="3">
    <source>
        <dbReference type="ARBA" id="ARBA00022741"/>
    </source>
</evidence>
<comment type="similarity">
    <text evidence="1 8">Belongs to the cytidylate kinase family. Type 1 subfamily.</text>
</comment>
<keyword evidence="4 8" id="KW-0418">Kinase</keyword>
<comment type="caution">
    <text evidence="10">The sequence shown here is derived from an EMBL/GenBank/DDBJ whole genome shotgun (WGS) entry which is preliminary data.</text>
</comment>
<dbReference type="NCBIfam" id="TIGR00017">
    <property type="entry name" value="cmk"/>
    <property type="match status" value="1"/>
</dbReference>
<keyword evidence="5 8" id="KW-0067">ATP-binding</keyword>
<evidence type="ECO:0000256" key="6">
    <source>
        <dbReference type="ARBA" id="ARBA00047615"/>
    </source>
</evidence>
<evidence type="ECO:0000256" key="5">
    <source>
        <dbReference type="ARBA" id="ARBA00022840"/>
    </source>
</evidence>
<evidence type="ECO:0000256" key="4">
    <source>
        <dbReference type="ARBA" id="ARBA00022777"/>
    </source>
</evidence>
<keyword evidence="2 8" id="KW-0808">Transferase</keyword>
<comment type="catalytic activity">
    <reaction evidence="6 8">
        <text>dCMP + ATP = dCDP + ADP</text>
        <dbReference type="Rhea" id="RHEA:25094"/>
        <dbReference type="ChEBI" id="CHEBI:30616"/>
        <dbReference type="ChEBI" id="CHEBI:57566"/>
        <dbReference type="ChEBI" id="CHEBI:58593"/>
        <dbReference type="ChEBI" id="CHEBI:456216"/>
        <dbReference type="EC" id="2.7.4.25"/>
    </reaction>
</comment>
<comment type="catalytic activity">
    <reaction evidence="7 8">
        <text>CMP + ATP = CDP + ADP</text>
        <dbReference type="Rhea" id="RHEA:11600"/>
        <dbReference type="ChEBI" id="CHEBI:30616"/>
        <dbReference type="ChEBI" id="CHEBI:58069"/>
        <dbReference type="ChEBI" id="CHEBI:60377"/>
        <dbReference type="ChEBI" id="CHEBI:456216"/>
        <dbReference type="EC" id="2.7.4.25"/>
    </reaction>
</comment>
<dbReference type="EC" id="2.7.4.25" evidence="8"/>
<protein>
    <recommendedName>
        <fullName evidence="8">Cytidylate kinase</fullName>
        <shortName evidence="8">CK</shortName>
        <ecNumber evidence="8">2.7.4.25</ecNumber>
    </recommendedName>
    <alternativeName>
        <fullName evidence="8">Cytidine monophosphate kinase</fullName>
        <shortName evidence="8">CMP kinase</shortName>
    </alternativeName>
</protein>
<evidence type="ECO:0000256" key="7">
    <source>
        <dbReference type="ARBA" id="ARBA00048478"/>
    </source>
</evidence>
<proteinExistence type="inferred from homology"/>
<dbReference type="GO" id="GO:0016301">
    <property type="term" value="F:kinase activity"/>
    <property type="evidence" value="ECO:0007669"/>
    <property type="project" value="UniProtKB-KW"/>
</dbReference>
<feature type="domain" description="Cytidylate kinase" evidence="9">
    <location>
        <begin position="21"/>
        <end position="228"/>
    </location>
</feature>
<evidence type="ECO:0000256" key="2">
    <source>
        <dbReference type="ARBA" id="ARBA00022679"/>
    </source>
</evidence>
<dbReference type="Proteomes" id="UP001165069">
    <property type="component" value="Unassembled WGS sequence"/>
</dbReference>
<dbReference type="InterPro" id="IPR027417">
    <property type="entry name" value="P-loop_NTPase"/>
</dbReference>
<organism evidence="10 11">
    <name type="scientific">Geothrix limicola</name>
    <dbReference type="NCBI Taxonomy" id="2927978"/>
    <lineage>
        <taxon>Bacteria</taxon>
        <taxon>Pseudomonadati</taxon>
        <taxon>Acidobacteriota</taxon>
        <taxon>Holophagae</taxon>
        <taxon>Holophagales</taxon>
        <taxon>Holophagaceae</taxon>
        <taxon>Geothrix</taxon>
    </lineage>
</organism>
<dbReference type="Gene3D" id="3.40.50.300">
    <property type="entry name" value="P-loop containing nucleotide triphosphate hydrolases"/>
    <property type="match status" value="1"/>
</dbReference>
<reference evidence="10 11" key="1">
    <citation type="journal article" date="2023" name="Antonie Van Leeuwenhoek">
        <title>Mesoterricola silvestris gen. nov., sp. nov., Mesoterricola sediminis sp. nov., Geothrix oryzae sp. nov., Geothrix edaphica sp. nov., Geothrix rubra sp. nov., and Geothrix limicola sp. nov., six novel members of Acidobacteriota isolated from soils.</title>
        <authorList>
            <person name="Itoh H."/>
            <person name="Sugisawa Y."/>
            <person name="Mise K."/>
            <person name="Xu Z."/>
            <person name="Kuniyasu M."/>
            <person name="Ushijima N."/>
            <person name="Kawano K."/>
            <person name="Kobayashi E."/>
            <person name="Shiratori Y."/>
            <person name="Masuda Y."/>
            <person name="Senoo K."/>
        </authorList>
    </citation>
    <scope>NUCLEOTIDE SEQUENCE [LARGE SCALE GENOMIC DNA]</scope>
    <source>
        <strain evidence="10 11">Red804</strain>
    </source>
</reference>
<evidence type="ECO:0000313" key="11">
    <source>
        <dbReference type="Proteomes" id="UP001165069"/>
    </source>
</evidence>
<feature type="binding site" evidence="8">
    <location>
        <begin position="25"/>
        <end position="33"/>
    </location>
    <ligand>
        <name>ATP</name>
        <dbReference type="ChEBI" id="CHEBI:30616"/>
    </ligand>
</feature>
<keyword evidence="11" id="KW-1185">Reference proteome</keyword>
<dbReference type="EMBL" id="BSDE01000004">
    <property type="protein sequence ID" value="GLH73907.1"/>
    <property type="molecule type" value="Genomic_DNA"/>
</dbReference>
<accession>A0ABQ5QH32</accession>
<dbReference type="SUPFAM" id="SSF52540">
    <property type="entry name" value="P-loop containing nucleoside triphosphate hydrolases"/>
    <property type="match status" value="1"/>
</dbReference>
<dbReference type="HAMAP" id="MF_00238">
    <property type="entry name" value="Cytidyl_kinase_type1"/>
    <property type="match status" value="1"/>
</dbReference>
<evidence type="ECO:0000256" key="8">
    <source>
        <dbReference type="HAMAP-Rule" id="MF_00238"/>
    </source>
</evidence>
<evidence type="ECO:0000256" key="1">
    <source>
        <dbReference type="ARBA" id="ARBA00009427"/>
    </source>
</evidence>
<dbReference type="CDD" id="cd02020">
    <property type="entry name" value="CMPK"/>
    <property type="match status" value="1"/>
</dbReference>
<dbReference type="PANTHER" id="PTHR21299:SF2">
    <property type="entry name" value="CYTIDYLATE KINASE"/>
    <property type="match status" value="1"/>
</dbReference>
<evidence type="ECO:0000313" key="10">
    <source>
        <dbReference type="EMBL" id="GLH73907.1"/>
    </source>
</evidence>
<keyword evidence="8" id="KW-0963">Cytoplasm</keyword>
<gene>
    <name evidence="8 10" type="primary">cmk</name>
    <name evidence="10" type="ORF">GETHLI_24090</name>
</gene>
<sequence length="233" mass="24831">MDRRDAALQNVGMTASVLSLIAIDGPSGVGKSTTARRVAARLGWQYLDTGAMYRAVALAVLRAGISLADAAALEGLLAGLDLAQRGERVFLAGEDVSEAIRSQEVTRLVSPVSALPRVREVLVEQQRRIGASGGWVVDGRDIGTVVFTGACCKVFLTASPEARARRRFLELEAKGGSPVFDEVLQDQQHRDAADSSRAVAPLRQAEDATALDSSNMSLDQVVDWIVAKHQAHA</sequence>
<dbReference type="Pfam" id="PF02224">
    <property type="entry name" value="Cytidylate_kin"/>
    <property type="match status" value="1"/>
</dbReference>
<dbReference type="PANTHER" id="PTHR21299">
    <property type="entry name" value="CYTIDYLATE KINASE/PANTOATE-BETA-ALANINE LIGASE"/>
    <property type="match status" value="1"/>
</dbReference>
<comment type="subcellular location">
    <subcellularLocation>
        <location evidence="8">Cytoplasm</location>
    </subcellularLocation>
</comment>
<evidence type="ECO:0000259" key="9">
    <source>
        <dbReference type="Pfam" id="PF02224"/>
    </source>
</evidence>
<name>A0ABQ5QH32_9BACT</name>
<dbReference type="InterPro" id="IPR003136">
    <property type="entry name" value="Cytidylate_kin"/>
</dbReference>
<keyword evidence="3 8" id="KW-0547">Nucleotide-binding</keyword>